<dbReference type="Pfam" id="PF13684">
    <property type="entry name" value="FakA-like_C"/>
    <property type="match status" value="1"/>
</dbReference>
<gene>
    <name evidence="2" type="ORF">RU97_GL001459</name>
</gene>
<dbReference type="Gene3D" id="1.25.40.340">
    <property type="match status" value="1"/>
</dbReference>
<dbReference type="NCBIfam" id="TIGR03599">
    <property type="entry name" value="YloV"/>
    <property type="match status" value="1"/>
</dbReference>
<reference evidence="2 3" key="1">
    <citation type="submission" date="2014-12" db="EMBL/GenBank/DDBJ databases">
        <title>Draft genome sequences of 29 type strains of Enterococci.</title>
        <authorList>
            <person name="Zhong Z."/>
            <person name="Sun Z."/>
            <person name="Liu W."/>
            <person name="Zhang W."/>
            <person name="Zhang H."/>
        </authorList>
    </citation>
    <scope>NUCLEOTIDE SEQUENCE [LARGE SCALE GENOMIC DNA]</scope>
    <source>
        <strain evidence="2 3">DSM 17029</strain>
    </source>
</reference>
<dbReference type="GO" id="GO:0006071">
    <property type="term" value="P:glycerol metabolic process"/>
    <property type="evidence" value="ECO:0007669"/>
    <property type="project" value="InterPro"/>
</dbReference>
<dbReference type="PANTHER" id="PTHR33434">
    <property type="entry name" value="DEGV DOMAIN-CONTAINING PROTEIN DR_1986-RELATED"/>
    <property type="match status" value="1"/>
</dbReference>
<dbReference type="InterPro" id="IPR048394">
    <property type="entry name" value="FakA-like_M"/>
</dbReference>
<dbReference type="InterPro" id="IPR033470">
    <property type="entry name" value="FakA-like_C"/>
</dbReference>
<dbReference type="STRING" id="214095.RU97_GL001459"/>
<evidence type="ECO:0000259" key="1">
    <source>
        <dbReference type="PROSITE" id="PS51480"/>
    </source>
</evidence>
<dbReference type="PANTHER" id="PTHR33434:SF4">
    <property type="entry name" value="PHOSPHATASE PROTEIN"/>
    <property type="match status" value="1"/>
</dbReference>
<dbReference type="SMART" id="SM01121">
    <property type="entry name" value="Dak1_2"/>
    <property type="match status" value="1"/>
</dbReference>
<accession>A0A1L8RGC9</accession>
<dbReference type="EMBL" id="JXKH01000003">
    <property type="protein sequence ID" value="OJG18841.1"/>
    <property type="molecule type" value="Genomic_DNA"/>
</dbReference>
<dbReference type="InterPro" id="IPR019986">
    <property type="entry name" value="YloV-like"/>
</dbReference>
<dbReference type="AlphaFoldDB" id="A0A1L8RGC9"/>
<dbReference type="InterPro" id="IPR036117">
    <property type="entry name" value="DhaL_dom_sf"/>
</dbReference>
<dbReference type="InterPro" id="IPR050270">
    <property type="entry name" value="DegV_domain_contain"/>
</dbReference>
<evidence type="ECO:0000313" key="2">
    <source>
        <dbReference type="EMBL" id="OJG18841.1"/>
    </source>
</evidence>
<dbReference type="Pfam" id="PF21645">
    <property type="entry name" value="FakA-like_M"/>
    <property type="match status" value="1"/>
</dbReference>
<keyword evidence="3" id="KW-1185">Reference proteome</keyword>
<protein>
    <submittedName>
        <fullName evidence="2">DAK2 domain fusion protein YloV</fullName>
    </submittedName>
</protein>
<name>A0A1L8RGC9_9ENTE</name>
<dbReference type="Pfam" id="PF02734">
    <property type="entry name" value="Dak2"/>
    <property type="match status" value="1"/>
</dbReference>
<feature type="domain" description="DhaL" evidence="1">
    <location>
        <begin position="9"/>
        <end position="201"/>
    </location>
</feature>
<evidence type="ECO:0000313" key="3">
    <source>
        <dbReference type="Proteomes" id="UP000181884"/>
    </source>
</evidence>
<organism evidence="2 3">
    <name type="scientific">Enterococcus canis</name>
    <dbReference type="NCBI Taxonomy" id="214095"/>
    <lineage>
        <taxon>Bacteria</taxon>
        <taxon>Bacillati</taxon>
        <taxon>Bacillota</taxon>
        <taxon>Bacilli</taxon>
        <taxon>Lactobacillales</taxon>
        <taxon>Enterococcaceae</taxon>
        <taxon>Enterococcus</taxon>
    </lineage>
</organism>
<sequence length="560" mass="60780">MKVTNISASQFQEMVQAGASRLQANAEYVNSLNVFPVPDGDTGTNMNLSMTSGAKAVIDSRSEKVGELANVLSKGLLMGARGNSGVILSQLFRGFSKQIPDVETLTAGDLAKAFTHGVETAYKAVMKPVEGTILTVAREAAKAGERRAKDSDDCIAVMEAVVQGAKRSLAKTPELLPVLKEVGVVDSGGQGLLFIYEGFYEALSGKFEQSELYEITPAEMDEMVNAEHHRSVQGHMATEDIKFGYCTEIMVQIGEGPTVDSEFDYEDFRNYLDGLGDSLLVVNDDEIIKVHVHTEHPGEVMNYGQKFGSLVKIKVDNMRLQHESILEHDQQVAEFADEAEARKPYGIIAIAAGEGVQELFRSLGANYIISGGQTMNPSTEDILKAIKEVNAEQVIVLPNNKNIFMAADQAAEVSDVAVAVVPTKTISQGMTAMLAFNDQADLEENRASMIHMLESVVSGQVTTAVRDTTIDGVAIKKDDYLGMIDGKIVVSERDIFKSSLETLNKMIQPDTEIVTIIVGEGGSQAQAEELANALEEDHDDLELEIHQGDQPVYPYLFSAE</sequence>
<dbReference type="GO" id="GO:0004371">
    <property type="term" value="F:glycerone kinase activity"/>
    <property type="evidence" value="ECO:0007669"/>
    <property type="project" value="InterPro"/>
</dbReference>
<dbReference type="SUPFAM" id="SSF101473">
    <property type="entry name" value="DhaL-like"/>
    <property type="match status" value="1"/>
</dbReference>
<dbReference type="RefSeq" id="WP_067394191.1">
    <property type="nucleotide sequence ID" value="NZ_JXKH01000003.1"/>
</dbReference>
<dbReference type="PROSITE" id="PS51480">
    <property type="entry name" value="DHAL"/>
    <property type="match status" value="1"/>
</dbReference>
<comment type="caution">
    <text evidence="2">The sequence shown here is derived from an EMBL/GenBank/DDBJ whole genome shotgun (WGS) entry which is preliminary data.</text>
</comment>
<dbReference type="InterPro" id="IPR004007">
    <property type="entry name" value="DhaL_dom"/>
</dbReference>
<dbReference type="Proteomes" id="UP000181884">
    <property type="component" value="Unassembled WGS sequence"/>
</dbReference>
<proteinExistence type="predicted"/>
<dbReference type="SMART" id="SM01120">
    <property type="entry name" value="Dak2"/>
    <property type="match status" value="1"/>
</dbReference>